<dbReference type="Proteomes" id="UP000053617">
    <property type="component" value="Unassembled WGS sequence"/>
</dbReference>
<dbReference type="AlphaFoldDB" id="A0A0D2J8Y5"/>
<accession>A0A0D2J8Y5</accession>
<dbReference type="PANTHER" id="PTHR36091">
    <property type="entry name" value="ALTERED INHERITANCE OF MITOCHONDRIA PROTEIN 9, MITOCHONDRIAL"/>
    <property type="match status" value="1"/>
</dbReference>
<name>A0A0D2J8Y5_9EURO</name>
<keyword evidence="4" id="KW-0809">Transit peptide</keyword>
<keyword evidence="5" id="KW-0496">Mitochondrion</keyword>
<dbReference type="InterPro" id="IPR002575">
    <property type="entry name" value="Aminoglycoside_PTrfase"/>
</dbReference>
<evidence type="ECO:0000256" key="6">
    <source>
        <dbReference type="ARBA" id="ARBA00031849"/>
    </source>
</evidence>
<evidence type="ECO:0000256" key="1">
    <source>
        <dbReference type="ARBA" id="ARBA00004173"/>
    </source>
</evidence>
<feature type="domain" description="Aminoglycoside phosphotransferase" evidence="7">
    <location>
        <begin position="330"/>
        <end position="363"/>
    </location>
</feature>
<evidence type="ECO:0000259" key="7">
    <source>
        <dbReference type="Pfam" id="PF01636"/>
    </source>
</evidence>
<evidence type="ECO:0000313" key="8">
    <source>
        <dbReference type="EMBL" id="KIX05575.1"/>
    </source>
</evidence>
<sequence>MELGRPGLVHPRFLQLQRAQSPQYGRLPTGIVSVESIGGLAYFYTLTSSSPIIASTVELMYNDNVDAPQARSVPDLVGDYSELIKRLREWRETISHFGGLVSAADLNHAANGSFDTLRLRILLSIHYYRLSLMMAWPVTITFVDMFRENQIDIRPVGCPLWEDFAPVAKDDWLAAKELSGVIHAITTTAEPFVHSNAAWYTCSYTLWSALTVCLHIFVLLLACRQDKNNQLGFSLEETRSALETGLQNLKLLEGTSLMSYKARSCLVKLMEVFDSLLVEMHQCKDMVADRAFSFPINTAGNTSAAALSDMLKTLCIAIPHILPRSTRQHLPLLWHKDLHFGNLFVSPDGKITCIVDWQDTDISTLFLAARIPQFIDVEHDTLLLELPENFSEMPEARRFEVWERYRQSMLKRYYLADLAALLEDEQLAPIRKQVELFARIPFRQDVDALSLRETLLRIQRHWSGFLRDGDVAMQCPIKIEGDELVNHQKDGRRYNEFQDLLKARNISIAEEGWVPVDEFAERKDGLKTVTKETIESLETQRERSRV</sequence>
<proteinExistence type="inferred from homology"/>
<protein>
    <recommendedName>
        <fullName evidence="3">Altered inheritance of mitochondria protein 9, mitochondrial</fullName>
    </recommendedName>
    <alternativeName>
        <fullName evidence="6">Found in mitochondrial proteome protein 29</fullName>
    </alternativeName>
</protein>
<evidence type="ECO:0000256" key="3">
    <source>
        <dbReference type="ARBA" id="ARBA00016197"/>
    </source>
</evidence>
<dbReference type="GeneID" id="25294518"/>
<dbReference type="EMBL" id="KN847478">
    <property type="protein sequence ID" value="KIX05575.1"/>
    <property type="molecule type" value="Genomic_DNA"/>
</dbReference>
<comment type="subcellular location">
    <subcellularLocation>
        <location evidence="1">Mitochondrion</location>
    </subcellularLocation>
</comment>
<evidence type="ECO:0000256" key="4">
    <source>
        <dbReference type="ARBA" id="ARBA00022946"/>
    </source>
</evidence>
<organism evidence="8 9">
    <name type="scientific">Rhinocladiella mackenziei CBS 650.93</name>
    <dbReference type="NCBI Taxonomy" id="1442369"/>
    <lineage>
        <taxon>Eukaryota</taxon>
        <taxon>Fungi</taxon>
        <taxon>Dikarya</taxon>
        <taxon>Ascomycota</taxon>
        <taxon>Pezizomycotina</taxon>
        <taxon>Eurotiomycetes</taxon>
        <taxon>Chaetothyriomycetidae</taxon>
        <taxon>Chaetothyriales</taxon>
        <taxon>Herpotrichiellaceae</taxon>
        <taxon>Rhinocladiella</taxon>
    </lineage>
</organism>
<comment type="similarity">
    <text evidence="2">Belongs to the AIM9 family.</text>
</comment>
<dbReference type="InterPro" id="IPR011009">
    <property type="entry name" value="Kinase-like_dom_sf"/>
</dbReference>
<dbReference type="SUPFAM" id="SSF56112">
    <property type="entry name" value="Protein kinase-like (PK-like)"/>
    <property type="match status" value="1"/>
</dbReference>
<evidence type="ECO:0000256" key="2">
    <source>
        <dbReference type="ARBA" id="ARBA00005543"/>
    </source>
</evidence>
<dbReference type="VEuPathDB" id="FungiDB:Z518_06447"/>
<evidence type="ECO:0000313" key="9">
    <source>
        <dbReference type="Proteomes" id="UP000053617"/>
    </source>
</evidence>
<dbReference type="Gene3D" id="3.90.1200.10">
    <property type="match status" value="1"/>
</dbReference>
<dbReference type="RefSeq" id="XP_013272711.1">
    <property type="nucleotide sequence ID" value="XM_013417257.1"/>
</dbReference>
<keyword evidence="9" id="KW-1185">Reference proteome</keyword>
<evidence type="ECO:0000256" key="5">
    <source>
        <dbReference type="ARBA" id="ARBA00023128"/>
    </source>
</evidence>
<dbReference type="HOGENOM" id="CLU_498885_0_0_1"/>
<reference evidence="8 9" key="1">
    <citation type="submission" date="2015-01" db="EMBL/GenBank/DDBJ databases">
        <title>The Genome Sequence of Rhinocladiella mackenzie CBS 650.93.</title>
        <authorList>
            <consortium name="The Broad Institute Genomics Platform"/>
            <person name="Cuomo C."/>
            <person name="de Hoog S."/>
            <person name="Gorbushina A."/>
            <person name="Stielow B."/>
            <person name="Teixiera M."/>
            <person name="Abouelleil A."/>
            <person name="Chapman S.B."/>
            <person name="Priest M."/>
            <person name="Young S.K."/>
            <person name="Wortman J."/>
            <person name="Nusbaum C."/>
            <person name="Birren B."/>
        </authorList>
    </citation>
    <scope>NUCLEOTIDE SEQUENCE [LARGE SCALE GENOMIC DNA]</scope>
    <source>
        <strain evidence="8 9">CBS 650.93</strain>
    </source>
</reference>
<dbReference type="PANTHER" id="PTHR36091:SF1">
    <property type="entry name" value="ALTERED INHERITANCE OF MITOCHONDRIA PROTEIN 9, MITOCHONDRIAL"/>
    <property type="match status" value="1"/>
</dbReference>
<dbReference type="InterPro" id="IPR051035">
    <property type="entry name" value="Mito_inheritance_9"/>
</dbReference>
<dbReference type="GO" id="GO:0005739">
    <property type="term" value="C:mitochondrion"/>
    <property type="evidence" value="ECO:0007669"/>
    <property type="project" value="UniProtKB-SubCell"/>
</dbReference>
<dbReference type="Pfam" id="PF01636">
    <property type="entry name" value="APH"/>
    <property type="match status" value="1"/>
</dbReference>
<dbReference type="OrthoDB" id="2968323at2759"/>
<gene>
    <name evidence="8" type="ORF">Z518_06447</name>
</gene>